<proteinExistence type="predicted"/>
<sequence length="483" mass="54508">MTDEQPQHVPALLAESTTDGAASGPTRLLEQISNFDNPVQSMARRDYAVTIVGPLSEEFGFVAFGRAAPDQLTAENRERWVALLRWLWQGLAAWRANDDPKCRELVALFAVAEYCNFREDEWSAMPESVGKNGELMDRLVALHGRFSSSFAAPAGMREPLWEREVVDKFLRADQENDWPTIAELWRVFAHTMHANSFQSQLIKCLRRFDFQRLLAAFASVDSFVTAFLSASALTRRDRLGLSAETSNAKARFAAVFSVLHSRSRAETLDEVEQSLLADTFSVVAADEREWETWMAALNRFPVRYPSMQGALGKALASCPNGRLRTYVDSVHLFPNVAGGRESIGACLHAFAVLASPERRRLMWTLAFERWSSWNFGMAEGVHMFQISLSDFDYAIVAYCLECLDEEARRKQQQALFLEICGAENRWHRSLSDYVTERNRLLSVMQPYAHADNVAKNGVSNLSTGHYSIDDPSDRYVHILAGTR</sequence>
<dbReference type="EMBL" id="CP002580">
    <property type="protein sequence ID" value="AJK47065.1"/>
    <property type="molecule type" value="Genomic_DNA"/>
</dbReference>
<gene>
    <name evidence="2" type="ORF">BGL_1c25760</name>
</gene>
<evidence type="ECO:0000313" key="2">
    <source>
        <dbReference type="EMBL" id="AJK47065.1"/>
    </source>
</evidence>
<feature type="region of interest" description="Disordered" evidence="1">
    <location>
        <begin position="1"/>
        <end position="23"/>
    </location>
</feature>
<name>A0A0B6S152_BURPL</name>
<reference evidence="3" key="1">
    <citation type="submission" date="2011-03" db="EMBL/GenBank/DDBJ databases">
        <authorList>
            <person name="Voget S."/>
            <person name="Streit W.R."/>
            <person name="Jaeger K.E."/>
            <person name="Daniel R."/>
        </authorList>
    </citation>
    <scope>NUCLEOTIDE SEQUENCE [LARGE SCALE GENOMIC DNA]</scope>
    <source>
        <strain evidence="3">PG1</strain>
    </source>
</reference>
<accession>A0A0B6S152</accession>
<reference evidence="2 3" key="2">
    <citation type="journal article" date="2016" name="Appl. Microbiol. Biotechnol.">
        <title>Mutations improving production and secretion of extracellular lipase by Burkholderia glumae PG1.</title>
        <authorList>
            <person name="Knapp A."/>
            <person name="Voget S."/>
            <person name="Gao R."/>
            <person name="Zaburannyi N."/>
            <person name="Krysciak D."/>
            <person name="Breuer M."/>
            <person name="Hauer B."/>
            <person name="Streit W.R."/>
            <person name="Muller R."/>
            <person name="Daniel R."/>
            <person name="Jaeger K.E."/>
        </authorList>
    </citation>
    <scope>NUCLEOTIDE SEQUENCE [LARGE SCALE GENOMIC DNA]</scope>
    <source>
        <strain evidence="2 3">PG1</strain>
    </source>
</reference>
<keyword evidence="3" id="KW-1185">Reference proteome</keyword>
<dbReference type="Proteomes" id="UP000031838">
    <property type="component" value="Chromosome 1"/>
</dbReference>
<dbReference type="HOGENOM" id="CLU_564608_0_0_4"/>
<dbReference type="RefSeq" id="WP_123863538.1">
    <property type="nucleotide sequence ID" value="NZ_CP002580.1"/>
</dbReference>
<dbReference type="AlphaFoldDB" id="A0A0B6S152"/>
<dbReference type="KEGG" id="bgp:BGL_1c25760"/>
<evidence type="ECO:0000256" key="1">
    <source>
        <dbReference type="SAM" id="MobiDB-lite"/>
    </source>
</evidence>
<organism evidence="2 3">
    <name type="scientific">Burkholderia plantarii</name>
    <dbReference type="NCBI Taxonomy" id="41899"/>
    <lineage>
        <taxon>Bacteria</taxon>
        <taxon>Pseudomonadati</taxon>
        <taxon>Pseudomonadota</taxon>
        <taxon>Betaproteobacteria</taxon>
        <taxon>Burkholderiales</taxon>
        <taxon>Burkholderiaceae</taxon>
        <taxon>Burkholderia</taxon>
    </lineage>
</organism>
<evidence type="ECO:0000313" key="3">
    <source>
        <dbReference type="Proteomes" id="UP000031838"/>
    </source>
</evidence>
<protein>
    <submittedName>
        <fullName evidence="2">Uncharacterized protein</fullName>
    </submittedName>
</protein>